<dbReference type="Gene3D" id="3.10.20.370">
    <property type="match status" value="1"/>
</dbReference>
<dbReference type="CDD" id="cd09274">
    <property type="entry name" value="RNase_HI_RT_Ty3"/>
    <property type="match status" value="1"/>
</dbReference>
<evidence type="ECO:0000256" key="7">
    <source>
        <dbReference type="ARBA" id="ARBA00022918"/>
    </source>
</evidence>
<evidence type="ECO:0000256" key="4">
    <source>
        <dbReference type="ARBA" id="ARBA00022722"/>
    </source>
</evidence>
<evidence type="ECO:0000313" key="11">
    <source>
        <dbReference type="Proteomes" id="UP001652623"/>
    </source>
</evidence>
<dbReference type="CDD" id="cd01647">
    <property type="entry name" value="RT_LTR"/>
    <property type="match status" value="1"/>
</dbReference>
<dbReference type="PANTHER" id="PTHR37984">
    <property type="entry name" value="PROTEIN CBG26694"/>
    <property type="match status" value="1"/>
</dbReference>
<dbReference type="CDD" id="cd00303">
    <property type="entry name" value="retropepsin_like"/>
    <property type="match status" value="1"/>
</dbReference>
<dbReference type="EC" id="2.7.7.49" evidence="1"/>
<keyword evidence="11" id="KW-1185">Reference proteome</keyword>
<keyword evidence="3" id="KW-0548">Nucleotidyltransferase</keyword>
<sequence length="1158" mass="132848">METRGKTNAEFRNEVNEMLARHESNFDQVHSTLQQLMTEVQHLRLQNSHMSGGTQDWYRWLTKIQGPSTWPEFSKSLLHRFGPTDYEDPSEALTRLKQTTTVEAYQESFEKLSHQVDGLPERFLIGCFVAGLKDEVRLDVKIKHPRSLAEAIGVARLIKERNYLHRRTTTNLRAIPTAVTPKVNVNPTPGLLGPPPITRNNSIRPGSAARRVSAQEARERREKGLCYYCDEKFAPGHRCMKPQLFMIEDSLETEEEENVPQEDDQDVIPEISFHAISGTDHPQTLRVTGRIKSRDLMKLGIPIDHTKKFSVIVANKERIECVGVCRSLQVRIQGYTLFADYYVLPVAACPLVLGVQWLETLGPVKVDYKHLTMSFKQGEKEYTFQGIKQQGLEALNDKEIQKLKGLCGTGFLIQLMPTNLSTESQVYPDELNDLLYQFQPVFETPKTLPPHHSQDHHIPLLPTTKLVNVRPYRYPYYQKAEIERQVQELLQAGLIRPSRSPFSSPVLLVKKVDGEWRFCVDYRALNKMTVKDKFPIPVVDELLDELHGAIYFSKLDLRAGYHQIRVCEDDIPKTVFRTHEGHYEFVVMPFGLTNAPATFQSIMNDLFRPYLRKFILVFFDDILVYSNSWEDHLRHLHIVLTILIANQLYAKKTKCRFGVTSVDYLGHIISVGGVSVDPSKVPAPLNRLLTKDGFQWNKETEIAFHDLKVALTTAPVLVLPNFSKPFVVECDASGVGIGAILTQDRRAIAYFSEALKGATLNLSTYEKEMIAIVKAVRKWRPYLLGKSFTIRTDQRSLKFLMEQRITTPAQARWLPKLMGYDYTIEYKKGLENQAADSLSRRVEIQFISVSKPQSDWWIQLQQEHQEDPFYQSLTPNLQVVNRDGVWFHHDKILLNSTSSLVPMLITECHSSPTGGHFGIQKTLSRLRSDFYWVGMRKMVKEFIQQCGIFQRNKYDNMSPAGLLQPLPIPERIWSDVSMDFVEGLPLSFGCSVIMVVVDRLSKYAHFAPLKHPFTALKVAKLFVQHVVRLHGMPTSIVSDRDKVFVSTFWKTLFQLQGTKLRMSSSYHPQTDGQTEVVNRTLEQYLRCFVSDQPHKWVEWLPWAEYSYNTMVHSSTKMTPFESVYGVSPPTLWTYTPGTSKVEAVDGYLQERDALLRAL</sequence>
<dbReference type="InterPro" id="IPR041373">
    <property type="entry name" value="RT_RNaseH"/>
</dbReference>
<feature type="domain" description="Reverse transcriptase" evidence="9">
    <location>
        <begin position="490"/>
        <end position="669"/>
    </location>
</feature>
<dbReference type="Gene3D" id="3.30.70.270">
    <property type="match status" value="1"/>
</dbReference>
<dbReference type="RefSeq" id="XP_060669108.1">
    <property type="nucleotide sequence ID" value="XM_060813125.1"/>
</dbReference>
<dbReference type="Pfam" id="PF00078">
    <property type="entry name" value="RVT_1"/>
    <property type="match status" value="1"/>
</dbReference>
<dbReference type="InterPro" id="IPR021109">
    <property type="entry name" value="Peptidase_aspartic_dom_sf"/>
</dbReference>
<dbReference type="Gene3D" id="2.40.70.10">
    <property type="entry name" value="Acid Proteases"/>
    <property type="match status" value="1"/>
</dbReference>
<dbReference type="InterPro" id="IPR050951">
    <property type="entry name" value="Retrovirus_Pol_polyprotein"/>
</dbReference>
<evidence type="ECO:0000256" key="8">
    <source>
        <dbReference type="SAM" id="MobiDB-lite"/>
    </source>
</evidence>
<dbReference type="PROSITE" id="PS50878">
    <property type="entry name" value="RT_POL"/>
    <property type="match status" value="1"/>
</dbReference>
<dbReference type="Proteomes" id="UP001652623">
    <property type="component" value="Chromosome 12"/>
</dbReference>
<accession>A0ABM3ZXA8</accession>
<dbReference type="SUPFAM" id="SSF56672">
    <property type="entry name" value="DNA/RNA polymerases"/>
    <property type="match status" value="1"/>
</dbReference>
<dbReference type="SUPFAM" id="SSF53098">
    <property type="entry name" value="Ribonuclease H-like"/>
    <property type="match status" value="1"/>
</dbReference>
<evidence type="ECO:0000313" key="12">
    <source>
        <dbReference type="RefSeq" id="XP_060669108.1"/>
    </source>
</evidence>
<dbReference type="InterPro" id="IPR001584">
    <property type="entry name" value="Integrase_cat-core"/>
</dbReference>
<dbReference type="Pfam" id="PF17921">
    <property type="entry name" value="Integrase_H2C2"/>
    <property type="match status" value="1"/>
</dbReference>
<feature type="domain" description="Integrase catalytic" evidence="10">
    <location>
        <begin position="963"/>
        <end position="1127"/>
    </location>
</feature>
<dbReference type="Gene3D" id="1.10.340.70">
    <property type="match status" value="1"/>
</dbReference>
<protein>
    <recommendedName>
        <fullName evidence="1">RNA-directed DNA polymerase</fullName>
        <ecNumber evidence="1">2.7.7.49</ecNumber>
    </recommendedName>
</protein>
<evidence type="ECO:0000259" key="10">
    <source>
        <dbReference type="PROSITE" id="PS50994"/>
    </source>
</evidence>
<keyword evidence="5" id="KW-0255">Endonuclease</keyword>
<name>A0ABM3ZXA8_ZIZJJ</name>
<dbReference type="InterPro" id="IPR012337">
    <property type="entry name" value="RNaseH-like_sf"/>
</dbReference>
<reference evidence="12" key="1">
    <citation type="submission" date="2025-08" db="UniProtKB">
        <authorList>
            <consortium name="RefSeq"/>
        </authorList>
    </citation>
    <scope>IDENTIFICATION</scope>
    <source>
        <tissue evidence="12">Seedling</tissue>
    </source>
</reference>
<evidence type="ECO:0000256" key="6">
    <source>
        <dbReference type="ARBA" id="ARBA00022801"/>
    </source>
</evidence>
<dbReference type="InterPro" id="IPR036397">
    <property type="entry name" value="RNaseH_sf"/>
</dbReference>
<dbReference type="Gene3D" id="3.10.10.10">
    <property type="entry name" value="HIV Type 1 Reverse Transcriptase, subunit A, domain 1"/>
    <property type="match status" value="1"/>
</dbReference>
<feature type="region of interest" description="Disordered" evidence="8">
    <location>
        <begin position="185"/>
        <end position="210"/>
    </location>
</feature>
<organism evidence="11 12">
    <name type="scientific">Ziziphus jujuba</name>
    <name type="common">Chinese jujube</name>
    <name type="synonym">Ziziphus sativa</name>
    <dbReference type="NCBI Taxonomy" id="326968"/>
    <lineage>
        <taxon>Eukaryota</taxon>
        <taxon>Viridiplantae</taxon>
        <taxon>Streptophyta</taxon>
        <taxon>Embryophyta</taxon>
        <taxon>Tracheophyta</taxon>
        <taxon>Spermatophyta</taxon>
        <taxon>Magnoliopsida</taxon>
        <taxon>eudicotyledons</taxon>
        <taxon>Gunneridae</taxon>
        <taxon>Pentapetalae</taxon>
        <taxon>rosids</taxon>
        <taxon>fabids</taxon>
        <taxon>Rosales</taxon>
        <taxon>Rhamnaceae</taxon>
        <taxon>Paliureae</taxon>
        <taxon>Ziziphus</taxon>
    </lineage>
</organism>
<dbReference type="PANTHER" id="PTHR37984:SF5">
    <property type="entry name" value="PROTEIN NYNRIN-LIKE"/>
    <property type="match status" value="1"/>
</dbReference>
<dbReference type="InterPro" id="IPR000477">
    <property type="entry name" value="RT_dom"/>
</dbReference>
<evidence type="ECO:0000256" key="5">
    <source>
        <dbReference type="ARBA" id="ARBA00022759"/>
    </source>
</evidence>
<dbReference type="PROSITE" id="PS50994">
    <property type="entry name" value="INTEGRASE"/>
    <property type="match status" value="1"/>
</dbReference>
<dbReference type="InterPro" id="IPR043502">
    <property type="entry name" value="DNA/RNA_pol_sf"/>
</dbReference>
<dbReference type="Gene3D" id="3.30.420.10">
    <property type="entry name" value="Ribonuclease H-like superfamily/Ribonuclease H"/>
    <property type="match status" value="1"/>
</dbReference>
<proteinExistence type="predicted"/>
<dbReference type="InterPro" id="IPR041588">
    <property type="entry name" value="Integrase_H2C2"/>
</dbReference>
<evidence type="ECO:0000256" key="1">
    <source>
        <dbReference type="ARBA" id="ARBA00012493"/>
    </source>
</evidence>
<dbReference type="InterPro" id="IPR005162">
    <property type="entry name" value="Retrotrans_gag_dom"/>
</dbReference>
<keyword evidence="4" id="KW-0540">Nuclease</keyword>
<keyword evidence="7" id="KW-0695">RNA-directed DNA polymerase</keyword>
<dbReference type="Pfam" id="PF17917">
    <property type="entry name" value="RT_RNaseH"/>
    <property type="match status" value="1"/>
</dbReference>
<evidence type="ECO:0000256" key="2">
    <source>
        <dbReference type="ARBA" id="ARBA00022679"/>
    </source>
</evidence>
<gene>
    <name evidence="12" type="primary">LOC107428585</name>
</gene>
<dbReference type="InterPro" id="IPR043128">
    <property type="entry name" value="Rev_trsase/Diguanyl_cyclase"/>
</dbReference>
<dbReference type="GeneID" id="107428585"/>
<evidence type="ECO:0000259" key="9">
    <source>
        <dbReference type="PROSITE" id="PS50878"/>
    </source>
</evidence>
<dbReference type="Pfam" id="PF03732">
    <property type="entry name" value="Retrotrans_gag"/>
    <property type="match status" value="1"/>
</dbReference>
<keyword evidence="2" id="KW-0808">Transferase</keyword>
<evidence type="ECO:0000256" key="3">
    <source>
        <dbReference type="ARBA" id="ARBA00022695"/>
    </source>
</evidence>
<keyword evidence="6" id="KW-0378">Hydrolase</keyword>